<accession>A0A2I0LBB8</accession>
<dbReference type="Proteomes" id="UP000233551">
    <property type="component" value="Unassembled WGS sequence"/>
</dbReference>
<dbReference type="InterPro" id="IPR016161">
    <property type="entry name" value="Ald_DH/histidinol_DH"/>
</dbReference>
<dbReference type="InterPro" id="IPR015590">
    <property type="entry name" value="Aldehyde_DH_dom"/>
</dbReference>
<evidence type="ECO:0000256" key="1">
    <source>
        <dbReference type="ARBA" id="ARBA00022723"/>
    </source>
</evidence>
<dbReference type="GO" id="GO:0005975">
    <property type="term" value="P:carbohydrate metabolic process"/>
    <property type="evidence" value="ECO:0007669"/>
    <property type="project" value="InterPro"/>
</dbReference>
<dbReference type="InterPro" id="IPR016162">
    <property type="entry name" value="Ald_DH_N"/>
</dbReference>
<dbReference type="GO" id="GO:0016857">
    <property type="term" value="F:racemase and epimerase activity, acting on carbohydrates and derivatives"/>
    <property type="evidence" value="ECO:0007669"/>
    <property type="project" value="InterPro"/>
</dbReference>
<keyword evidence="5" id="KW-1185">Reference proteome</keyword>
<dbReference type="GO" id="GO:0046872">
    <property type="term" value="F:metal ion binding"/>
    <property type="evidence" value="ECO:0007669"/>
    <property type="project" value="UniProtKB-KW"/>
</dbReference>
<dbReference type="EMBL" id="PGOL01000065">
    <property type="protein sequence ID" value="PKI77972.1"/>
    <property type="molecule type" value="Genomic_DNA"/>
</dbReference>
<comment type="caution">
    <text evidence="4">The sequence shown here is derived from an EMBL/GenBank/DDBJ whole genome shotgun (WGS) entry which is preliminary data.</text>
</comment>
<evidence type="ECO:0000259" key="3">
    <source>
        <dbReference type="Pfam" id="PF00171"/>
    </source>
</evidence>
<dbReference type="Gene3D" id="3.20.20.70">
    <property type="entry name" value="Aldolase class I"/>
    <property type="match status" value="1"/>
</dbReference>
<sequence length="330" mass="35640">MPSASSSSSLTLLQSQISGLGGDLKLLKPSLPQPGSLTFTKKESSDSYEGNFTSDELISSRKVISSFLHRSSANFAKLGEQVKAVEVEDCDWIHVDVMDGRFVPNITIGPLVVDALCHVIEAGANALVASPAVFGAKDHAEGSTETGKIVLELAAKSNLKSVTLELGRKSPFIICKDADVDNAVDNVHFPLFFNQQTSKGSKSFWDFCMGPTLLCWISIFVHERVDNEFVEKAKACAMNRVVGDPFTKGVKQGPQYLIVFPGFGDLDGKANATRYGLAAEVFTKSVDTANMLTKALRVVTVSVCRYDVFNAVIPELGGRRGSIASKYTCR</sequence>
<evidence type="ECO:0000313" key="4">
    <source>
        <dbReference type="EMBL" id="PKI77972.1"/>
    </source>
</evidence>
<dbReference type="Gene3D" id="3.40.605.10">
    <property type="entry name" value="Aldehyde Dehydrogenase, Chain A, domain 1"/>
    <property type="match status" value="2"/>
</dbReference>
<dbReference type="STRING" id="22663.A0A2I0LBB8"/>
<dbReference type="PROSITE" id="PS01085">
    <property type="entry name" value="RIBUL_P_3_EPIMER_1"/>
    <property type="match status" value="1"/>
</dbReference>
<dbReference type="InterPro" id="IPR013785">
    <property type="entry name" value="Aldolase_TIM"/>
</dbReference>
<dbReference type="PANTHER" id="PTHR11699">
    <property type="entry name" value="ALDEHYDE DEHYDROGENASE-RELATED"/>
    <property type="match status" value="1"/>
</dbReference>
<dbReference type="SUPFAM" id="SSF53720">
    <property type="entry name" value="ALDH-like"/>
    <property type="match status" value="1"/>
</dbReference>
<dbReference type="InterPro" id="IPR016163">
    <property type="entry name" value="Ald_DH_C"/>
</dbReference>
<feature type="domain" description="Aldehyde dehydrogenase" evidence="3">
    <location>
        <begin position="140"/>
        <end position="255"/>
    </location>
</feature>
<dbReference type="InterPro" id="IPR011060">
    <property type="entry name" value="RibuloseP-bd_barrel"/>
</dbReference>
<dbReference type="Gene3D" id="3.40.309.10">
    <property type="entry name" value="Aldehyde Dehydrogenase, Chain A, domain 2"/>
    <property type="match status" value="2"/>
</dbReference>
<dbReference type="Pfam" id="PF00171">
    <property type="entry name" value="Aldedh"/>
    <property type="match status" value="2"/>
</dbReference>
<evidence type="ECO:0000256" key="2">
    <source>
        <dbReference type="ARBA" id="ARBA00023235"/>
    </source>
</evidence>
<protein>
    <recommendedName>
        <fullName evidence="3">Aldehyde dehydrogenase domain-containing protein</fullName>
    </recommendedName>
</protein>
<proteinExistence type="predicted"/>
<dbReference type="AlphaFoldDB" id="A0A2I0LBB8"/>
<keyword evidence="1" id="KW-0479">Metal-binding</keyword>
<evidence type="ECO:0000313" key="5">
    <source>
        <dbReference type="Proteomes" id="UP000233551"/>
    </source>
</evidence>
<dbReference type="SUPFAM" id="SSF51366">
    <property type="entry name" value="Ribulose-phoshate binding barrel"/>
    <property type="match status" value="1"/>
</dbReference>
<dbReference type="Pfam" id="PF00834">
    <property type="entry name" value="Ribul_P_3_epim"/>
    <property type="match status" value="1"/>
</dbReference>
<dbReference type="InterPro" id="IPR000056">
    <property type="entry name" value="Ribul_P_3_epim-like"/>
</dbReference>
<organism evidence="4 5">
    <name type="scientific">Punica granatum</name>
    <name type="common">Pomegranate</name>
    <dbReference type="NCBI Taxonomy" id="22663"/>
    <lineage>
        <taxon>Eukaryota</taxon>
        <taxon>Viridiplantae</taxon>
        <taxon>Streptophyta</taxon>
        <taxon>Embryophyta</taxon>
        <taxon>Tracheophyta</taxon>
        <taxon>Spermatophyta</taxon>
        <taxon>Magnoliopsida</taxon>
        <taxon>eudicotyledons</taxon>
        <taxon>Gunneridae</taxon>
        <taxon>Pentapetalae</taxon>
        <taxon>rosids</taxon>
        <taxon>malvids</taxon>
        <taxon>Myrtales</taxon>
        <taxon>Lythraceae</taxon>
        <taxon>Punica</taxon>
    </lineage>
</organism>
<gene>
    <name evidence="4" type="ORF">CRG98_001592</name>
</gene>
<reference evidence="4 5" key="1">
    <citation type="submission" date="2017-11" db="EMBL/GenBank/DDBJ databases">
        <title>De-novo sequencing of pomegranate (Punica granatum L.) genome.</title>
        <authorList>
            <person name="Akparov Z."/>
            <person name="Amiraslanov A."/>
            <person name="Hajiyeva S."/>
            <person name="Abbasov M."/>
            <person name="Kaur K."/>
            <person name="Hamwieh A."/>
            <person name="Solovyev V."/>
            <person name="Salamov A."/>
            <person name="Braich B."/>
            <person name="Kosarev P."/>
            <person name="Mahmoud A."/>
            <person name="Hajiyev E."/>
            <person name="Babayeva S."/>
            <person name="Izzatullayeva V."/>
            <person name="Mammadov A."/>
            <person name="Mammadov A."/>
            <person name="Sharifova S."/>
            <person name="Ojaghi J."/>
            <person name="Eynullazada K."/>
            <person name="Bayramov B."/>
            <person name="Abdulazimova A."/>
            <person name="Shahmuradov I."/>
        </authorList>
    </citation>
    <scope>NUCLEOTIDE SEQUENCE [LARGE SCALE GENOMIC DNA]</scope>
    <source>
        <strain evidence="5">cv. AG2017</strain>
        <tissue evidence="4">Leaf</tissue>
    </source>
</reference>
<dbReference type="GO" id="GO:0016620">
    <property type="term" value="F:oxidoreductase activity, acting on the aldehyde or oxo group of donors, NAD or NADP as acceptor"/>
    <property type="evidence" value="ECO:0007669"/>
    <property type="project" value="InterPro"/>
</dbReference>
<keyword evidence="2" id="KW-0413">Isomerase</keyword>
<feature type="domain" description="Aldehyde dehydrogenase" evidence="3">
    <location>
        <begin position="269"/>
        <end position="323"/>
    </location>
</feature>
<name>A0A2I0LBB8_PUNGR</name>